<accession>A0A427B100</accession>
<reference evidence="2 3" key="1">
    <citation type="journal article" date="2014" name="Agronomy (Basel)">
        <title>A Draft Genome Sequence for Ensete ventricosum, the Drought-Tolerant Tree Against Hunger.</title>
        <authorList>
            <person name="Harrison J."/>
            <person name="Moore K.A."/>
            <person name="Paszkiewicz K."/>
            <person name="Jones T."/>
            <person name="Grant M."/>
            <person name="Ambacheew D."/>
            <person name="Muzemil S."/>
            <person name="Studholme D.J."/>
        </authorList>
    </citation>
    <scope>NUCLEOTIDE SEQUENCE [LARGE SCALE GENOMIC DNA]</scope>
</reference>
<comment type="caution">
    <text evidence="2">The sequence shown here is derived from an EMBL/GenBank/DDBJ whole genome shotgun (WGS) entry which is preliminary data.</text>
</comment>
<dbReference type="AlphaFoldDB" id="A0A427B100"/>
<name>A0A427B100_ENSVE</name>
<feature type="region of interest" description="Disordered" evidence="1">
    <location>
        <begin position="18"/>
        <end position="44"/>
    </location>
</feature>
<feature type="non-terminal residue" evidence="2">
    <location>
        <position position="1"/>
    </location>
</feature>
<evidence type="ECO:0000313" key="3">
    <source>
        <dbReference type="Proteomes" id="UP000287651"/>
    </source>
</evidence>
<feature type="compositionally biased region" description="Basic and acidic residues" evidence="1">
    <location>
        <begin position="73"/>
        <end position="85"/>
    </location>
</feature>
<evidence type="ECO:0000313" key="2">
    <source>
        <dbReference type="EMBL" id="RRT81986.1"/>
    </source>
</evidence>
<evidence type="ECO:0000256" key="1">
    <source>
        <dbReference type="SAM" id="MobiDB-lite"/>
    </source>
</evidence>
<feature type="region of interest" description="Disordered" evidence="1">
    <location>
        <begin position="64"/>
        <end position="85"/>
    </location>
</feature>
<protein>
    <submittedName>
        <fullName evidence="2">Uncharacterized protein</fullName>
    </submittedName>
</protein>
<organism evidence="2 3">
    <name type="scientific">Ensete ventricosum</name>
    <name type="common">Abyssinian banana</name>
    <name type="synonym">Musa ensete</name>
    <dbReference type="NCBI Taxonomy" id="4639"/>
    <lineage>
        <taxon>Eukaryota</taxon>
        <taxon>Viridiplantae</taxon>
        <taxon>Streptophyta</taxon>
        <taxon>Embryophyta</taxon>
        <taxon>Tracheophyta</taxon>
        <taxon>Spermatophyta</taxon>
        <taxon>Magnoliopsida</taxon>
        <taxon>Liliopsida</taxon>
        <taxon>Zingiberales</taxon>
        <taxon>Musaceae</taxon>
        <taxon>Ensete</taxon>
    </lineage>
</organism>
<dbReference type="EMBL" id="AMZH03000782">
    <property type="protein sequence ID" value="RRT81986.1"/>
    <property type="molecule type" value="Genomic_DNA"/>
</dbReference>
<proteinExistence type="predicted"/>
<dbReference type="Proteomes" id="UP000287651">
    <property type="component" value="Unassembled WGS sequence"/>
</dbReference>
<gene>
    <name evidence="2" type="ORF">B296_00017296</name>
</gene>
<sequence length="85" mass="9523">RVDARHLFALLRRRRVPPGELRRPPTHLSGLDTHNPIPPPRFLLSLSPPSLSPAPLLGSKCWGLHPDSEIQEEESRHDRGELGVS</sequence>